<protein>
    <submittedName>
        <fullName evidence="1">Uncharacterized protein</fullName>
    </submittedName>
</protein>
<evidence type="ECO:0000313" key="1">
    <source>
        <dbReference type="EMBL" id="BAT74384.1"/>
    </source>
</evidence>
<reference evidence="1 2" key="1">
    <citation type="journal article" date="2015" name="Sci. Rep.">
        <title>The power of single molecule real-time sequencing technology in the de novo assembly of a eukaryotic genome.</title>
        <authorList>
            <person name="Sakai H."/>
            <person name="Naito K."/>
            <person name="Ogiso-Tanaka E."/>
            <person name="Takahashi Y."/>
            <person name="Iseki K."/>
            <person name="Muto C."/>
            <person name="Satou K."/>
            <person name="Teruya K."/>
            <person name="Shiroma A."/>
            <person name="Shimoji M."/>
            <person name="Hirano T."/>
            <person name="Itoh T."/>
            <person name="Kaga A."/>
            <person name="Tomooka N."/>
        </authorList>
    </citation>
    <scope>NUCLEOTIDE SEQUENCE [LARGE SCALE GENOMIC DNA]</scope>
    <source>
        <strain evidence="2">cv. Shumari</strain>
    </source>
</reference>
<evidence type="ECO:0000313" key="2">
    <source>
        <dbReference type="Proteomes" id="UP000291084"/>
    </source>
</evidence>
<dbReference type="Proteomes" id="UP000291084">
    <property type="component" value="Chromosome 1"/>
</dbReference>
<dbReference type="OrthoDB" id="1430143at2759"/>
<sequence>TRFGDYSAKKSQVEKIQTYESTTSSQSKEISSLDSLARVLGSQEHCGRVRGLGLGPCPSKVFGVHARSHIGSSSSTPSNVELQSQVSSLTSSNVKLESQVSSLTSQVNEMKAIMTLLLQNHQGI</sequence>
<dbReference type="AlphaFoldDB" id="A0A0S3R1M0"/>
<proteinExistence type="predicted"/>
<dbReference type="EMBL" id="AP015034">
    <property type="protein sequence ID" value="BAT74384.1"/>
    <property type="molecule type" value="Genomic_DNA"/>
</dbReference>
<feature type="non-terminal residue" evidence="1">
    <location>
        <position position="1"/>
    </location>
</feature>
<keyword evidence="2" id="KW-1185">Reference proteome</keyword>
<accession>A0A0S3R1M0</accession>
<organism evidence="1 2">
    <name type="scientific">Vigna angularis var. angularis</name>
    <dbReference type="NCBI Taxonomy" id="157739"/>
    <lineage>
        <taxon>Eukaryota</taxon>
        <taxon>Viridiplantae</taxon>
        <taxon>Streptophyta</taxon>
        <taxon>Embryophyta</taxon>
        <taxon>Tracheophyta</taxon>
        <taxon>Spermatophyta</taxon>
        <taxon>Magnoliopsida</taxon>
        <taxon>eudicotyledons</taxon>
        <taxon>Gunneridae</taxon>
        <taxon>Pentapetalae</taxon>
        <taxon>rosids</taxon>
        <taxon>fabids</taxon>
        <taxon>Fabales</taxon>
        <taxon>Fabaceae</taxon>
        <taxon>Papilionoideae</taxon>
        <taxon>50 kb inversion clade</taxon>
        <taxon>NPAAA clade</taxon>
        <taxon>indigoferoid/millettioid clade</taxon>
        <taxon>Phaseoleae</taxon>
        <taxon>Vigna</taxon>
    </lineage>
</organism>
<gene>
    <name evidence="1" type="primary">Vigan.01G204500</name>
    <name evidence="1" type="ORF">VIGAN_01204500</name>
</gene>
<name>A0A0S3R1M0_PHAAN</name>